<keyword evidence="2 9" id="KW-0328">Glycosyltransferase</keyword>
<dbReference type="GO" id="GO:0005886">
    <property type="term" value="C:plasma membrane"/>
    <property type="evidence" value="ECO:0007669"/>
    <property type="project" value="TreeGrafter"/>
</dbReference>
<gene>
    <name evidence="9" type="primary">ykoT</name>
    <name evidence="9" type="ORF">GJW-30_1_03292</name>
</gene>
<dbReference type="InterPro" id="IPR050256">
    <property type="entry name" value="Glycosyltransferase_2"/>
</dbReference>
<accession>A0A0S3PXT3</accession>
<evidence type="ECO:0000256" key="2">
    <source>
        <dbReference type="ARBA" id="ARBA00022676"/>
    </source>
</evidence>
<keyword evidence="3 9" id="KW-0808">Transferase</keyword>
<keyword evidence="6 7" id="KW-0472">Membrane</keyword>
<evidence type="ECO:0000256" key="3">
    <source>
        <dbReference type="ARBA" id="ARBA00022679"/>
    </source>
</evidence>
<evidence type="ECO:0000256" key="7">
    <source>
        <dbReference type="SAM" id="Phobius"/>
    </source>
</evidence>
<evidence type="ECO:0000256" key="4">
    <source>
        <dbReference type="ARBA" id="ARBA00022692"/>
    </source>
</evidence>
<protein>
    <submittedName>
        <fullName evidence="9">Putative glycosyltransferase YkoT</fullName>
        <ecNumber evidence="9">2.4.-.-</ecNumber>
    </submittedName>
</protein>
<dbReference type="InterPro" id="IPR029044">
    <property type="entry name" value="Nucleotide-diphossugar_trans"/>
</dbReference>
<proteinExistence type="predicted"/>
<comment type="subcellular location">
    <subcellularLocation>
        <location evidence="1">Membrane</location>
        <topology evidence="1">Multi-pass membrane protein</topology>
    </subcellularLocation>
</comment>
<organism evidence="9 10">
    <name type="scientific">Variibacter gotjawalensis</name>
    <dbReference type="NCBI Taxonomy" id="1333996"/>
    <lineage>
        <taxon>Bacteria</taxon>
        <taxon>Pseudomonadati</taxon>
        <taxon>Pseudomonadota</taxon>
        <taxon>Alphaproteobacteria</taxon>
        <taxon>Hyphomicrobiales</taxon>
        <taxon>Nitrobacteraceae</taxon>
        <taxon>Variibacter</taxon>
    </lineage>
</organism>
<dbReference type="PANTHER" id="PTHR48090">
    <property type="entry name" value="UNDECAPRENYL-PHOSPHATE 4-DEOXY-4-FORMAMIDO-L-ARABINOSE TRANSFERASE-RELATED"/>
    <property type="match status" value="1"/>
</dbReference>
<dbReference type="EC" id="2.4.-.-" evidence="9"/>
<dbReference type="InterPro" id="IPR001173">
    <property type="entry name" value="Glyco_trans_2-like"/>
</dbReference>
<evidence type="ECO:0000259" key="8">
    <source>
        <dbReference type="Pfam" id="PF00535"/>
    </source>
</evidence>
<dbReference type="Proteomes" id="UP000236884">
    <property type="component" value="Chromosome"/>
</dbReference>
<dbReference type="CDD" id="cd04187">
    <property type="entry name" value="DPM1_like_bac"/>
    <property type="match status" value="1"/>
</dbReference>
<name>A0A0S3PXT3_9BRAD</name>
<evidence type="ECO:0000256" key="6">
    <source>
        <dbReference type="ARBA" id="ARBA00023136"/>
    </source>
</evidence>
<reference evidence="9 10" key="1">
    <citation type="submission" date="2015-08" db="EMBL/GenBank/DDBJ databases">
        <title>Investigation of the bacterial diversity of lava forest soil.</title>
        <authorList>
            <person name="Lee J.S."/>
        </authorList>
    </citation>
    <scope>NUCLEOTIDE SEQUENCE [LARGE SCALE GENOMIC DNA]</scope>
    <source>
        <strain evidence="9 10">GJW-30</strain>
    </source>
</reference>
<dbReference type="KEGG" id="vgo:GJW-30_1_03292"/>
<keyword evidence="5 7" id="KW-1133">Transmembrane helix</keyword>
<sequence>MSDSYSVDLVIPCYQEEDALPQTLPIILDYMRAVLNRENIAAQSFRILLVDDGSEDRTWEIIVGLTKANPEVCGVKLSRNCGHQNAMLAGLSSSAADVVITMDVDLQDDIEAIADMLLEYQRGSDLVLGVRDDRASDTAFKRTTANSYYRLLSLMGVPAVENHADYRLMSRRALVALLAHNETNLFLRGLIPKIGFKTTLIPYLRKAREHGTTKYTLRKMLRLALDGITSFSVVPLRAISALGILIFIVSLFASAWVFATAILLPDRVVPGWASTALPTFFLGGVQLLALGVIGEYIGKIYLETKRRPRFFVEESILK</sequence>
<keyword evidence="4 7" id="KW-0812">Transmembrane</keyword>
<dbReference type="GO" id="GO:0016757">
    <property type="term" value="F:glycosyltransferase activity"/>
    <property type="evidence" value="ECO:0007669"/>
    <property type="project" value="UniProtKB-KW"/>
</dbReference>
<evidence type="ECO:0000256" key="5">
    <source>
        <dbReference type="ARBA" id="ARBA00022989"/>
    </source>
</evidence>
<dbReference type="PANTHER" id="PTHR48090:SF1">
    <property type="entry name" value="PROPHAGE BACTOPRENOL GLUCOSYL TRANSFERASE HOMOLOG"/>
    <property type="match status" value="1"/>
</dbReference>
<feature type="transmembrane region" description="Helical" evidence="7">
    <location>
        <begin position="276"/>
        <end position="297"/>
    </location>
</feature>
<dbReference type="SUPFAM" id="SSF53448">
    <property type="entry name" value="Nucleotide-diphospho-sugar transferases"/>
    <property type="match status" value="1"/>
</dbReference>
<dbReference type="AlphaFoldDB" id="A0A0S3PXT3"/>
<evidence type="ECO:0000256" key="1">
    <source>
        <dbReference type="ARBA" id="ARBA00004141"/>
    </source>
</evidence>
<dbReference type="EMBL" id="AP014946">
    <property type="protein sequence ID" value="BAT60743.1"/>
    <property type="molecule type" value="Genomic_DNA"/>
</dbReference>
<dbReference type="Gene3D" id="3.90.550.10">
    <property type="entry name" value="Spore Coat Polysaccharide Biosynthesis Protein SpsA, Chain A"/>
    <property type="match status" value="1"/>
</dbReference>
<evidence type="ECO:0000313" key="10">
    <source>
        <dbReference type="Proteomes" id="UP000236884"/>
    </source>
</evidence>
<dbReference type="RefSeq" id="WP_096357232.1">
    <property type="nucleotide sequence ID" value="NZ_AP014946.1"/>
</dbReference>
<keyword evidence="10" id="KW-1185">Reference proteome</keyword>
<dbReference type="Pfam" id="PF00535">
    <property type="entry name" value="Glycos_transf_2"/>
    <property type="match status" value="1"/>
</dbReference>
<feature type="domain" description="Glycosyltransferase 2-like" evidence="8">
    <location>
        <begin position="9"/>
        <end position="174"/>
    </location>
</feature>
<dbReference type="OrthoDB" id="9807795at2"/>
<evidence type="ECO:0000313" key="9">
    <source>
        <dbReference type="EMBL" id="BAT60743.1"/>
    </source>
</evidence>
<feature type="transmembrane region" description="Helical" evidence="7">
    <location>
        <begin position="241"/>
        <end position="264"/>
    </location>
</feature>